<feature type="transmembrane region" description="Helical" evidence="1">
    <location>
        <begin position="6"/>
        <end position="24"/>
    </location>
</feature>
<evidence type="ECO:0000313" key="2">
    <source>
        <dbReference type="EMBL" id="SVD17731.1"/>
    </source>
</evidence>
<dbReference type="AlphaFoldDB" id="A0A382T8S9"/>
<protein>
    <recommendedName>
        <fullName evidence="3">Isoprenylcysteine carboxylmethyltransferase family protein</fullName>
    </recommendedName>
</protein>
<keyword evidence="1" id="KW-1133">Transmembrane helix</keyword>
<gene>
    <name evidence="2" type="ORF">METZ01_LOCUS370585</name>
</gene>
<evidence type="ECO:0000256" key="1">
    <source>
        <dbReference type="SAM" id="Phobius"/>
    </source>
</evidence>
<sequence length="50" mass="5965">IYNGIFSGLIILPSFILYITHFQIKPEEEAMARLFGKEFLQYSKSVRRWI</sequence>
<feature type="non-terminal residue" evidence="2">
    <location>
        <position position="1"/>
    </location>
</feature>
<keyword evidence="1" id="KW-0812">Transmembrane</keyword>
<organism evidence="2">
    <name type="scientific">marine metagenome</name>
    <dbReference type="NCBI Taxonomy" id="408172"/>
    <lineage>
        <taxon>unclassified sequences</taxon>
        <taxon>metagenomes</taxon>
        <taxon>ecological metagenomes</taxon>
    </lineage>
</organism>
<keyword evidence="1" id="KW-0472">Membrane</keyword>
<name>A0A382T8S9_9ZZZZ</name>
<proteinExistence type="predicted"/>
<dbReference type="EMBL" id="UINC01134283">
    <property type="protein sequence ID" value="SVD17731.1"/>
    <property type="molecule type" value="Genomic_DNA"/>
</dbReference>
<evidence type="ECO:0008006" key="3">
    <source>
        <dbReference type="Google" id="ProtNLM"/>
    </source>
</evidence>
<reference evidence="2" key="1">
    <citation type="submission" date="2018-05" db="EMBL/GenBank/DDBJ databases">
        <authorList>
            <person name="Lanie J.A."/>
            <person name="Ng W.-L."/>
            <person name="Kazmierczak K.M."/>
            <person name="Andrzejewski T.M."/>
            <person name="Davidsen T.M."/>
            <person name="Wayne K.J."/>
            <person name="Tettelin H."/>
            <person name="Glass J.I."/>
            <person name="Rusch D."/>
            <person name="Podicherti R."/>
            <person name="Tsui H.-C.T."/>
            <person name="Winkler M.E."/>
        </authorList>
    </citation>
    <scope>NUCLEOTIDE SEQUENCE</scope>
</reference>
<dbReference type="Gene3D" id="1.20.120.1630">
    <property type="match status" value="1"/>
</dbReference>
<accession>A0A382T8S9</accession>